<reference evidence="3" key="1">
    <citation type="submission" date="2010-04" db="EMBL/GenBank/DDBJ databases">
        <title>Complete genome sequence of Nitrosococcus halophilus Nc4, a salt-adapted, aerobic obligate ammonia-oxidizing sulfur purple bacterium.</title>
        <authorList>
            <consortium name="US DOE Joint Genome Institute"/>
            <person name="Campbell M.A."/>
            <person name="Malfatti S.A."/>
            <person name="Chain P.S.G."/>
            <person name="Heidelberg J.F."/>
            <person name="Ward B.B."/>
            <person name="Klotz M.G."/>
        </authorList>
    </citation>
    <scope>NUCLEOTIDE SEQUENCE [LARGE SCALE GENOMIC DNA]</scope>
    <source>
        <strain evidence="3">Nc4</strain>
    </source>
</reference>
<evidence type="ECO:0000259" key="1">
    <source>
        <dbReference type="PROSITE" id="PS51208"/>
    </source>
</evidence>
<dbReference type="InterPro" id="IPR005546">
    <property type="entry name" value="Autotransporte_beta"/>
</dbReference>
<feature type="domain" description="Autotransporter" evidence="1">
    <location>
        <begin position="187"/>
        <end position="473"/>
    </location>
</feature>
<dbReference type="KEGG" id="nhl:Nhal_0830"/>
<evidence type="ECO:0000313" key="2">
    <source>
        <dbReference type="EMBL" id="ADE14006.1"/>
    </source>
</evidence>
<dbReference type="GO" id="GO:0019867">
    <property type="term" value="C:outer membrane"/>
    <property type="evidence" value="ECO:0007669"/>
    <property type="project" value="InterPro"/>
</dbReference>
<accession>D5BXP8</accession>
<dbReference type="SUPFAM" id="SSF103515">
    <property type="entry name" value="Autotransporter"/>
    <property type="match status" value="1"/>
</dbReference>
<dbReference type="HOGENOM" id="CLU_048094_0_0_6"/>
<dbReference type="Gene3D" id="2.40.128.130">
    <property type="entry name" value="Autotransporter beta-domain"/>
    <property type="match status" value="1"/>
</dbReference>
<dbReference type="InterPro" id="IPR036709">
    <property type="entry name" value="Autotransporte_beta_dom_sf"/>
</dbReference>
<dbReference type="STRING" id="472759.Nhal_0830"/>
<proteinExistence type="predicted"/>
<protein>
    <submittedName>
        <fullName evidence="2">Outer membrane autotransporter barrel domain protein</fullName>
    </submittedName>
</protein>
<dbReference type="SMART" id="SM00869">
    <property type="entry name" value="Autotransporter"/>
    <property type="match status" value="1"/>
</dbReference>
<dbReference type="eggNOG" id="COG4625">
    <property type="taxonomic scope" value="Bacteria"/>
</dbReference>
<dbReference type="EMBL" id="CP001798">
    <property type="protein sequence ID" value="ADE14006.1"/>
    <property type="molecule type" value="Genomic_DNA"/>
</dbReference>
<dbReference type="PROSITE" id="PS51208">
    <property type="entry name" value="AUTOTRANSPORTER"/>
    <property type="match status" value="1"/>
</dbReference>
<organism evidence="2 3">
    <name type="scientific">Nitrosococcus halophilus (strain Nc4)</name>
    <dbReference type="NCBI Taxonomy" id="472759"/>
    <lineage>
        <taxon>Bacteria</taxon>
        <taxon>Pseudomonadati</taxon>
        <taxon>Pseudomonadota</taxon>
        <taxon>Gammaproteobacteria</taxon>
        <taxon>Chromatiales</taxon>
        <taxon>Chromatiaceae</taxon>
        <taxon>Nitrosococcus</taxon>
    </lineage>
</organism>
<name>D5BXP8_NITHN</name>
<sequence>MVKFDPPLATAKRTMLTNVFFHTSTSKDSLSGGKLQKCSPSWLLPQLGTLVALAGLCNPAQAQLQIPEPLAPGLNPTQSNMDRVIRIVCPQGVAGQEFQERCNALVGGSQEAPDQVRNALQRVSPEQIISQGTESTKAVRNMQFNRLFALRTGAPGLLTYNMEGQPTAVSWSPGHGTGGAASADGSDMWSRLGIFINGLGGFGDVDSTFNQLGFDFESSGVVAGVDYRFTDNFILGLAFNYLNTDTDFDREGGELDSDSYSGSIYGTFYATNSFHLDWVATYGEINYDSIRNISYAVPGDVVNTQSTSSPDGDQFSAAISAGYDFSLNALTISPYVRGEYINLEVNSFNEQDPLGWGVRYSDQDIESVTTVVGTQIAYAISTQHGVVQPFIRGEWFHEFEDDSRNISTTFVQDPTRERFNIVTEGPDRNFYTFGVGVSGTFAKGVSAFFNYDVLLDREDVSSHMFMIGARMEL</sequence>
<dbReference type="InterPro" id="IPR006315">
    <property type="entry name" value="OM_autotransptr_brl_dom"/>
</dbReference>
<keyword evidence="3" id="KW-1185">Reference proteome</keyword>
<dbReference type="Proteomes" id="UP000001844">
    <property type="component" value="Chromosome"/>
</dbReference>
<dbReference type="Pfam" id="PF03797">
    <property type="entry name" value="Autotransporter"/>
    <property type="match status" value="1"/>
</dbReference>
<gene>
    <name evidence="2" type="ordered locus">Nhal_0830</name>
</gene>
<dbReference type="AlphaFoldDB" id="D5BXP8"/>
<evidence type="ECO:0000313" key="3">
    <source>
        <dbReference type="Proteomes" id="UP000001844"/>
    </source>
</evidence>
<dbReference type="NCBIfam" id="TIGR01414">
    <property type="entry name" value="autotrans_barl"/>
    <property type="match status" value="1"/>
</dbReference>